<organism evidence="4 5">
    <name type="scientific">Spirosoma radiotolerans</name>
    <dbReference type="NCBI Taxonomy" id="1379870"/>
    <lineage>
        <taxon>Bacteria</taxon>
        <taxon>Pseudomonadati</taxon>
        <taxon>Bacteroidota</taxon>
        <taxon>Cytophagia</taxon>
        <taxon>Cytophagales</taxon>
        <taxon>Cytophagaceae</taxon>
        <taxon>Spirosoma</taxon>
    </lineage>
</organism>
<dbReference type="Gene3D" id="3.40.630.30">
    <property type="match status" value="1"/>
</dbReference>
<evidence type="ECO:0000256" key="2">
    <source>
        <dbReference type="ARBA" id="ARBA00023315"/>
    </source>
</evidence>
<accession>A0A0E3ZTF1</accession>
<name>A0A0E3ZTF1_9BACT</name>
<sequence length="177" mass="19925">MNILIRQETPADYKAVSNLIQEAYRQVAYSDKKEQLMVDRLRKSTAFIPQLSLVAQLDTHELVGHIMLTKLHIQDGHQQYPGLALAPLSIPPAFQHQGIGSQLIRASHKIAKAQGYRYSVVLGHATYYPKFGYERLSQYPIELPIRVADENSMIRALAENGLEGVKGQVVYASEFFS</sequence>
<dbReference type="Proteomes" id="UP000033054">
    <property type="component" value="Chromosome"/>
</dbReference>
<dbReference type="OrthoDB" id="9797178at2"/>
<evidence type="ECO:0000256" key="1">
    <source>
        <dbReference type="ARBA" id="ARBA00022679"/>
    </source>
</evidence>
<dbReference type="InterPro" id="IPR000182">
    <property type="entry name" value="GNAT_dom"/>
</dbReference>
<dbReference type="AlphaFoldDB" id="A0A0E3ZTF1"/>
<dbReference type="RefSeq" id="WP_046376183.1">
    <property type="nucleotide sequence ID" value="NZ_CP010429.1"/>
</dbReference>
<dbReference type="PROSITE" id="PS51186">
    <property type="entry name" value="GNAT"/>
    <property type="match status" value="1"/>
</dbReference>
<evidence type="ECO:0000313" key="4">
    <source>
        <dbReference type="EMBL" id="AKD54585.1"/>
    </source>
</evidence>
<dbReference type="SUPFAM" id="SSF55729">
    <property type="entry name" value="Acyl-CoA N-acyltransferases (Nat)"/>
    <property type="match status" value="1"/>
</dbReference>
<feature type="domain" description="N-acetyltransferase" evidence="3">
    <location>
        <begin position="3"/>
        <end position="158"/>
    </location>
</feature>
<dbReference type="InterPro" id="IPR050832">
    <property type="entry name" value="Bact_Acetyltransf"/>
</dbReference>
<dbReference type="HOGENOM" id="CLU_081840_1_0_10"/>
<dbReference type="PANTHER" id="PTHR43877:SF1">
    <property type="entry name" value="ACETYLTRANSFERASE"/>
    <property type="match status" value="1"/>
</dbReference>
<evidence type="ECO:0000259" key="3">
    <source>
        <dbReference type="PROSITE" id="PS51186"/>
    </source>
</evidence>
<keyword evidence="2" id="KW-0012">Acyltransferase</keyword>
<keyword evidence="5" id="KW-1185">Reference proteome</keyword>
<reference evidence="4 5" key="1">
    <citation type="journal article" date="2014" name="Curr. Microbiol.">
        <title>Spirosoma radiotolerans sp. nov., a gamma-radiation-resistant bacterium isolated from gamma ray-irradiated soil.</title>
        <authorList>
            <person name="Lee J.J."/>
            <person name="Srinivasan S."/>
            <person name="Lim S."/>
            <person name="Joe M."/>
            <person name="Im S."/>
            <person name="Bae S.I."/>
            <person name="Park K.R."/>
            <person name="Han J.H."/>
            <person name="Park S.H."/>
            <person name="Joo B.M."/>
            <person name="Park S.J."/>
            <person name="Kim M.K."/>
        </authorList>
    </citation>
    <scope>NUCLEOTIDE SEQUENCE [LARGE SCALE GENOMIC DNA]</scope>
    <source>
        <strain evidence="4 5">DG5A</strain>
    </source>
</reference>
<protein>
    <submittedName>
        <fullName evidence="4">GCN5 family acetyltransferase</fullName>
    </submittedName>
</protein>
<evidence type="ECO:0000313" key="5">
    <source>
        <dbReference type="Proteomes" id="UP000033054"/>
    </source>
</evidence>
<dbReference type="EMBL" id="CP010429">
    <property type="protein sequence ID" value="AKD54585.1"/>
    <property type="molecule type" value="Genomic_DNA"/>
</dbReference>
<dbReference type="PANTHER" id="PTHR43877">
    <property type="entry name" value="AMINOALKYLPHOSPHONATE N-ACETYLTRANSFERASE-RELATED-RELATED"/>
    <property type="match status" value="1"/>
</dbReference>
<dbReference type="Pfam" id="PF13508">
    <property type="entry name" value="Acetyltransf_7"/>
    <property type="match status" value="1"/>
</dbReference>
<gene>
    <name evidence="4" type="ORF">SD10_06330</name>
</gene>
<dbReference type="InterPro" id="IPR016181">
    <property type="entry name" value="Acyl_CoA_acyltransferase"/>
</dbReference>
<dbReference type="KEGG" id="srd:SD10_06330"/>
<dbReference type="GO" id="GO:0016747">
    <property type="term" value="F:acyltransferase activity, transferring groups other than amino-acyl groups"/>
    <property type="evidence" value="ECO:0007669"/>
    <property type="project" value="InterPro"/>
</dbReference>
<dbReference type="PATRIC" id="fig|1379870.5.peg.1372"/>
<dbReference type="CDD" id="cd04301">
    <property type="entry name" value="NAT_SF"/>
    <property type="match status" value="1"/>
</dbReference>
<keyword evidence="1 4" id="KW-0808">Transferase</keyword>
<proteinExistence type="predicted"/>